<reference evidence="2 3" key="1">
    <citation type="journal article" date="2011" name="J. Bacteriol.">
        <title>Complete genome sequence and updated annotation of Desulfovibrio alaskensis G20.</title>
        <authorList>
            <person name="Hauser L.J."/>
            <person name="Land M.L."/>
            <person name="Brown S.D."/>
            <person name="Larimer F."/>
            <person name="Keller K.L."/>
            <person name="Rapp-Giles B.J."/>
            <person name="Price M.N."/>
            <person name="Lin M."/>
            <person name="Bruce D.C."/>
            <person name="Detter J.C."/>
            <person name="Tapia R."/>
            <person name="Han C.S."/>
            <person name="Goodwin L.A."/>
            <person name="Cheng J.F."/>
            <person name="Pitluck S."/>
            <person name="Copeland A."/>
            <person name="Lucas S."/>
            <person name="Nolan M."/>
            <person name="Lapidus A.L."/>
            <person name="Palumbo A.V."/>
            <person name="Wall J.D."/>
        </authorList>
    </citation>
    <scope>NUCLEOTIDE SEQUENCE [LARGE SCALE GENOMIC DNA]</scope>
    <source>
        <strain evidence="3">ATCC BAA 1058 / DSM 17464 / G20</strain>
    </source>
</reference>
<feature type="region of interest" description="Disordered" evidence="1">
    <location>
        <begin position="55"/>
        <end position="96"/>
    </location>
</feature>
<proteinExistence type="predicted"/>
<accession>Q30Y82</accession>
<evidence type="ECO:0000256" key="1">
    <source>
        <dbReference type="SAM" id="MobiDB-lite"/>
    </source>
</evidence>
<evidence type="ECO:0008006" key="4">
    <source>
        <dbReference type="Google" id="ProtNLM"/>
    </source>
</evidence>
<dbReference type="InterPro" id="IPR038713">
    <property type="entry name" value="Terminase_Gp1_N_sf"/>
</dbReference>
<sequence>MKRQERYELFARAWLKHGDVRQAALAAGYAPASALRSGRALLQRPQVRGLLQSLQQTGINGNRRPVPERDMAQDTADGAGEGRQEASASAAFSGEPTPDKVLEELAAVAFSSMTDICSWEQNTLRLKDSCGIPAVHASAVAEIAETTTSRGGTLRVKMHSKLKALDMLCRALGLFGPAGTAAGQEGAGAVRQGEAEGEGCGLPDEILARLEELYAAGGRGAAVPCGEAWQPEESGGLAAETVQGYKNG</sequence>
<dbReference type="AlphaFoldDB" id="Q30Y82"/>
<dbReference type="KEGG" id="dde:Dde_2568"/>
<dbReference type="RefSeq" id="WP_011368414.1">
    <property type="nucleotide sequence ID" value="NC_007519.1"/>
</dbReference>
<dbReference type="eggNOG" id="COG3728">
    <property type="taxonomic scope" value="Bacteria"/>
</dbReference>
<protein>
    <recommendedName>
        <fullName evidence="4">Terminase small subunit</fullName>
    </recommendedName>
</protein>
<keyword evidence="3" id="KW-1185">Reference proteome</keyword>
<dbReference type="Proteomes" id="UP000002710">
    <property type="component" value="Chromosome"/>
</dbReference>
<dbReference type="HOGENOM" id="CLU_1118752_0_0_7"/>
<dbReference type="Gene3D" id="1.10.10.1400">
    <property type="entry name" value="Terminase, small subunit, N-terminal DNA-binding domain, HTH motif"/>
    <property type="match status" value="1"/>
</dbReference>
<name>Q30Y82_OLEA2</name>
<dbReference type="EMBL" id="CP000112">
    <property type="protein sequence ID" value="ABB39364.2"/>
    <property type="molecule type" value="Genomic_DNA"/>
</dbReference>
<organism evidence="2 3">
    <name type="scientific">Oleidesulfovibrio alaskensis (strain ATCC BAA-1058 / DSM 17464 / G20)</name>
    <name type="common">Desulfovibrio alaskensis</name>
    <dbReference type="NCBI Taxonomy" id="207559"/>
    <lineage>
        <taxon>Bacteria</taxon>
        <taxon>Pseudomonadati</taxon>
        <taxon>Thermodesulfobacteriota</taxon>
        <taxon>Desulfovibrionia</taxon>
        <taxon>Desulfovibrionales</taxon>
        <taxon>Desulfovibrionaceae</taxon>
        <taxon>Oleidesulfovibrio</taxon>
    </lineage>
</organism>
<evidence type="ECO:0000313" key="2">
    <source>
        <dbReference type="EMBL" id="ABB39364.2"/>
    </source>
</evidence>
<dbReference type="STRING" id="207559.Dde_2568"/>
<gene>
    <name evidence="2" type="ordered locus">Dde_2568</name>
</gene>
<evidence type="ECO:0000313" key="3">
    <source>
        <dbReference type="Proteomes" id="UP000002710"/>
    </source>
</evidence>